<dbReference type="InterPro" id="IPR001737">
    <property type="entry name" value="KsgA/Erm"/>
</dbReference>
<evidence type="ECO:0000256" key="5">
    <source>
        <dbReference type="ARBA" id="ARBA00022884"/>
    </source>
</evidence>
<dbReference type="AlphaFoldDB" id="A0A2G4T5J9"/>
<protein>
    <recommendedName>
        <fullName evidence="8">rRNA adenine N(6)-methyltransferase</fullName>
        <ecNumber evidence="8">2.1.1.-</ecNumber>
    </recommendedName>
</protein>
<dbReference type="EMBL" id="KZ303843">
    <property type="protein sequence ID" value="PHZ16279.1"/>
    <property type="molecule type" value="Genomic_DNA"/>
</dbReference>
<comment type="similarity">
    <text evidence="7 8">Belongs to the class I-like SAM-binding methyltransferase superfamily. rRNA adenine N(6)-methyltransferase family.</text>
</comment>
<dbReference type="Pfam" id="PF00398">
    <property type="entry name" value="RrnaAD"/>
    <property type="match status" value="1"/>
</dbReference>
<evidence type="ECO:0000256" key="3">
    <source>
        <dbReference type="ARBA" id="ARBA00022679"/>
    </source>
</evidence>
<keyword evidence="10" id="KW-1185">Reference proteome</keyword>
<accession>A0A2G4T5J9</accession>
<evidence type="ECO:0000256" key="7">
    <source>
        <dbReference type="PROSITE-ProRule" id="PRU01026"/>
    </source>
</evidence>
<feature type="binding site" evidence="7">
    <location>
        <position position="113"/>
    </location>
    <ligand>
        <name>S-adenosyl-L-methionine</name>
        <dbReference type="ChEBI" id="CHEBI:59789"/>
    </ligand>
</feature>
<dbReference type="InterPro" id="IPR023165">
    <property type="entry name" value="rRNA_Ade_diMease-like_C"/>
</dbReference>
<keyword evidence="3 7" id="KW-0808">Transferase</keyword>
<dbReference type="GO" id="GO:0000179">
    <property type="term" value="F:rRNA (adenine-N6,N6-)-dimethyltransferase activity"/>
    <property type="evidence" value="ECO:0007669"/>
    <property type="project" value="UniProtKB-UniRule"/>
</dbReference>
<name>A0A2G4T5J9_RHIZD</name>
<dbReference type="PANTHER" id="PTHR11727">
    <property type="entry name" value="DIMETHYLADENOSINE TRANSFERASE"/>
    <property type="match status" value="1"/>
</dbReference>
<dbReference type="InterPro" id="IPR029063">
    <property type="entry name" value="SAM-dependent_MTases_sf"/>
</dbReference>
<dbReference type="GO" id="GO:0006391">
    <property type="term" value="P:transcription initiation at mitochondrial promoter"/>
    <property type="evidence" value="ECO:0007669"/>
    <property type="project" value="TreeGrafter"/>
</dbReference>
<dbReference type="EC" id="2.1.1.-" evidence="8"/>
<comment type="subcellular location">
    <subcellularLocation>
        <location evidence="1">Mitochondrion</location>
    </subcellularLocation>
</comment>
<dbReference type="Proteomes" id="UP000242254">
    <property type="component" value="Unassembled WGS sequence"/>
</dbReference>
<evidence type="ECO:0000256" key="2">
    <source>
        <dbReference type="ARBA" id="ARBA00022603"/>
    </source>
</evidence>
<dbReference type="GO" id="GO:0003723">
    <property type="term" value="F:RNA binding"/>
    <property type="evidence" value="ECO:0007669"/>
    <property type="project" value="UniProtKB-UniRule"/>
</dbReference>
<keyword evidence="8" id="KW-0698">rRNA processing</keyword>
<dbReference type="RefSeq" id="XP_023469987.1">
    <property type="nucleotide sequence ID" value="XM_023614693.1"/>
</dbReference>
<feature type="binding site" evidence="7">
    <location>
        <position position="86"/>
    </location>
    <ligand>
        <name>S-adenosyl-L-methionine</name>
        <dbReference type="ChEBI" id="CHEBI:59789"/>
    </ligand>
</feature>
<comment type="caution">
    <text evidence="7">Lacks conserved residue(s) required for the propagation of feature annotation.</text>
</comment>
<dbReference type="Gene3D" id="3.40.50.150">
    <property type="entry name" value="Vaccinia Virus protein VP39"/>
    <property type="match status" value="1"/>
</dbReference>
<evidence type="ECO:0000313" key="9">
    <source>
        <dbReference type="EMBL" id="PHZ16279.1"/>
    </source>
</evidence>
<dbReference type="PANTHER" id="PTHR11727:SF17">
    <property type="entry name" value="DIMETHYLADENOSINE TRANSFERASE 1, MITOCHONDRIAL"/>
    <property type="match status" value="1"/>
</dbReference>
<dbReference type="GO" id="GO:0005759">
    <property type="term" value="C:mitochondrial matrix"/>
    <property type="evidence" value="ECO:0007669"/>
    <property type="project" value="TreeGrafter"/>
</dbReference>
<reference evidence="9 10" key="1">
    <citation type="journal article" date="2016" name="Proc. Natl. Acad. Sci. U.S.A.">
        <title>Lipid metabolic changes in an early divergent fungus govern the establishment of a mutualistic symbiosis with endobacteria.</title>
        <authorList>
            <person name="Lastovetsky O.A."/>
            <person name="Gaspar M.L."/>
            <person name="Mondo S.J."/>
            <person name="LaButti K.M."/>
            <person name="Sandor L."/>
            <person name="Grigoriev I.V."/>
            <person name="Henry S.A."/>
            <person name="Pawlowska T.E."/>
        </authorList>
    </citation>
    <scope>NUCLEOTIDE SEQUENCE [LARGE SCALE GENOMIC DNA]</scope>
    <source>
        <strain evidence="9 10">ATCC 52813</strain>
    </source>
</reference>
<gene>
    <name evidence="9" type="ORF">RHIMIDRAFT_310851</name>
</gene>
<evidence type="ECO:0000256" key="4">
    <source>
        <dbReference type="ARBA" id="ARBA00022691"/>
    </source>
</evidence>
<evidence type="ECO:0000256" key="1">
    <source>
        <dbReference type="ARBA" id="ARBA00004173"/>
    </source>
</evidence>
<comment type="function">
    <text evidence="6">Mitochondrial transcription factor that confers selective promoter recognition on the core subunit of the yeast mitochondrial RNA polymerase. Interacts with DNA in a non-specific manner.</text>
</comment>
<dbReference type="Gene3D" id="1.10.8.100">
    <property type="entry name" value="Ribosomal RNA adenine dimethylase-like, domain 2"/>
    <property type="match status" value="1"/>
</dbReference>
<dbReference type="STRING" id="1340429.A0A2G4T5J9"/>
<dbReference type="GeneID" id="35445682"/>
<sequence>MSRSKLAFNFKNAFPTCAEWANAFRFKTLKTLPRATLSSSETALECAKALNIQNPENRIALELYPGLGCWTRALKDIGFKRVISLEPQSVYYQWLQEEVFGPLEEKVSVFKMDGYEWETYGELKKPDHLGNLVNTDWSQVHPNLFFTGMLPRGRRGEQLLSQFVCCVHNKMAMHSLGRIPMAFWVPDLLYPKLTSVAGERARCKMSIVAEAVGEVKTIYETKPGDAYPDSTSYHLVSIVPWEKSRINADWDVFEYVLKHLFVQPKTKLTTAIKTLGPGAEILLGRLPYNPDVFVRDLTIEQLDQIAIKFDQWPLKPKVLFEDADPFLSK</sequence>
<organism evidence="9 10">
    <name type="scientific">Rhizopus microsporus ATCC 52813</name>
    <dbReference type="NCBI Taxonomy" id="1340429"/>
    <lineage>
        <taxon>Eukaryota</taxon>
        <taxon>Fungi</taxon>
        <taxon>Fungi incertae sedis</taxon>
        <taxon>Mucoromycota</taxon>
        <taxon>Mucoromycotina</taxon>
        <taxon>Mucoromycetes</taxon>
        <taxon>Mucorales</taxon>
        <taxon>Mucorineae</taxon>
        <taxon>Rhizopodaceae</taxon>
        <taxon>Rhizopus</taxon>
    </lineage>
</organism>
<evidence type="ECO:0000313" key="10">
    <source>
        <dbReference type="Proteomes" id="UP000242254"/>
    </source>
</evidence>
<dbReference type="PROSITE" id="PS51689">
    <property type="entry name" value="SAM_RNA_A_N6_MT"/>
    <property type="match status" value="1"/>
</dbReference>
<dbReference type="SUPFAM" id="SSF53335">
    <property type="entry name" value="S-adenosyl-L-methionine-dependent methyltransferases"/>
    <property type="match status" value="1"/>
</dbReference>
<proteinExistence type="inferred from homology"/>
<keyword evidence="5 7" id="KW-0694">RNA-binding</keyword>
<keyword evidence="2 7" id="KW-0489">Methyltransferase</keyword>
<dbReference type="GO" id="GO:0034246">
    <property type="term" value="F:mitochondrial transcription factor activity"/>
    <property type="evidence" value="ECO:0007669"/>
    <property type="project" value="TreeGrafter"/>
</dbReference>
<evidence type="ECO:0000256" key="6">
    <source>
        <dbReference type="ARBA" id="ARBA00024915"/>
    </source>
</evidence>
<dbReference type="CDD" id="cd02440">
    <property type="entry name" value="AdoMet_MTases"/>
    <property type="match status" value="1"/>
</dbReference>
<feature type="binding site" evidence="7">
    <location>
        <position position="37"/>
    </location>
    <ligand>
        <name>S-adenosyl-L-methionine</name>
        <dbReference type="ChEBI" id="CHEBI:59789"/>
    </ligand>
</feature>
<keyword evidence="4 7" id="KW-0949">S-adenosyl-L-methionine</keyword>
<evidence type="ECO:0000256" key="8">
    <source>
        <dbReference type="RuleBase" id="RU362106"/>
    </source>
</evidence>